<sequence length="129" mass="15086">MEAFTKLTDKLFDEILHSTSTDLAEARRILQNITQRRFYKKKCNGLKSNLENGIQNCVREDFVLDEISMDWGMGEDNPIDHVSSLLPQRFSEKCIRVYSKKTDTETLDEAKRIFNQWCKTNNFPLFQSG</sequence>
<keyword evidence="2" id="KW-1185">Reference proteome</keyword>
<protein>
    <submittedName>
        <fullName evidence="1">Uncharacterized protein</fullName>
    </submittedName>
</protein>
<comment type="caution">
    <text evidence="1">The sequence shown here is derived from an EMBL/GenBank/DDBJ whole genome shotgun (WGS) entry which is preliminary data.</text>
</comment>
<reference evidence="1" key="1">
    <citation type="submission" date="2021-05" db="EMBL/GenBank/DDBJ databases">
        <authorList>
            <person name="Pan Q."/>
            <person name="Jouanno E."/>
            <person name="Zahm M."/>
            <person name="Klopp C."/>
            <person name="Cabau C."/>
            <person name="Louis A."/>
            <person name="Berthelot C."/>
            <person name="Parey E."/>
            <person name="Roest Crollius H."/>
            <person name="Montfort J."/>
            <person name="Robinson-Rechavi M."/>
            <person name="Bouchez O."/>
            <person name="Lampietro C."/>
            <person name="Lopez Roques C."/>
            <person name="Donnadieu C."/>
            <person name="Postlethwait J."/>
            <person name="Bobe J."/>
            <person name="Dillon D."/>
            <person name="Chandos A."/>
            <person name="von Hippel F."/>
            <person name="Guiguen Y."/>
        </authorList>
    </citation>
    <scope>NUCLEOTIDE SEQUENCE</scope>
    <source>
        <strain evidence="1">YG-Jan2019</strain>
    </source>
</reference>
<organism evidence="1 2">
    <name type="scientific">Dallia pectoralis</name>
    <name type="common">Alaska blackfish</name>
    <dbReference type="NCBI Taxonomy" id="75939"/>
    <lineage>
        <taxon>Eukaryota</taxon>
        <taxon>Metazoa</taxon>
        <taxon>Chordata</taxon>
        <taxon>Craniata</taxon>
        <taxon>Vertebrata</taxon>
        <taxon>Euteleostomi</taxon>
        <taxon>Actinopterygii</taxon>
        <taxon>Neopterygii</taxon>
        <taxon>Teleostei</taxon>
        <taxon>Protacanthopterygii</taxon>
        <taxon>Esociformes</taxon>
        <taxon>Umbridae</taxon>
        <taxon>Dallia</taxon>
    </lineage>
</organism>
<proteinExistence type="predicted"/>
<evidence type="ECO:0000313" key="1">
    <source>
        <dbReference type="EMBL" id="KAJ8016320.1"/>
    </source>
</evidence>
<evidence type="ECO:0000313" key="2">
    <source>
        <dbReference type="Proteomes" id="UP001157502"/>
    </source>
</evidence>
<name>A0ACC2HKP0_DALPE</name>
<dbReference type="Proteomes" id="UP001157502">
    <property type="component" value="Chromosome 1"/>
</dbReference>
<accession>A0ACC2HKP0</accession>
<dbReference type="EMBL" id="CM055728">
    <property type="protein sequence ID" value="KAJ8016320.1"/>
    <property type="molecule type" value="Genomic_DNA"/>
</dbReference>
<gene>
    <name evidence="1" type="ORF">DPEC_G00005970</name>
</gene>